<name>A0A7E4VSH0_PANRE</name>
<dbReference type="Proteomes" id="UP000492821">
    <property type="component" value="Unassembled WGS sequence"/>
</dbReference>
<accession>A0A7E4VSH0</accession>
<protein>
    <submittedName>
        <fullName evidence="2">Cytochrome P450</fullName>
    </submittedName>
</protein>
<dbReference type="WBParaSite" id="Pan_g2873.t1">
    <property type="protein sequence ID" value="Pan_g2873.t1"/>
    <property type="gene ID" value="Pan_g2873"/>
</dbReference>
<keyword evidence="1" id="KW-1185">Reference proteome</keyword>
<proteinExistence type="predicted"/>
<reference evidence="2" key="2">
    <citation type="submission" date="2020-10" db="UniProtKB">
        <authorList>
            <consortium name="WormBaseParasite"/>
        </authorList>
    </citation>
    <scope>IDENTIFICATION</scope>
</reference>
<sequence length="92" mass="10756">MCDVYGWSIRQLRKMLVRLRIVAPAAPIELIPFSELPYGFKMRLVQLIPRDDLPNFHDTSPEAANMTELHYGYIPVDLQSLGRFKNRTYTCR</sequence>
<evidence type="ECO:0000313" key="1">
    <source>
        <dbReference type="Proteomes" id="UP000492821"/>
    </source>
</evidence>
<evidence type="ECO:0000313" key="2">
    <source>
        <dbReference type="WBParaSite" id="Pan_g2873.t1"/>
    </source>
</evidence>
<dbReference type="AlphaFoldDB" id="A0A7E4VSH0"/>
<organism evidence="1 2">
    <name type="scientific">Panagrellus redivivus</name>
    <name type="common">Microworm</name>
    <dbReference type="NCBI Taxonomy" id="6233"/>
    <lineage>
        <taxon>Eukaryota</taxon>
        <taxon>Metazoa</taxon>
        <taxon>Ecdysozoa</taxon>
        <taxon>Nematoda</taxon>
        <taxon>Chromadorea</taxon>
        <taxon>Rhabditida</taxon>
        <taxon>Tylenchina</taxon>
        <taxon>Panagrolaimomorpha</taxon>
        <taxon>Panagrolaimoidea</taxon>
        <taxon>Panagrolaimidae</taxon>
        <taxon>Panagrellus</taxon>
    </lineage>
</organism>
<reference evidence="1" key="1">
    <citation type="journal article" date="2013" name="Genetics">
        <title>The draft genome and transcriptome of Panagrellus redivivus are shaped by the harsh demands of a free-living lifestyle.</title>
        <authorList>
            <person name="Srinivasan J."/>
            <person name="Dillman A.R."/>
            <person name="Macchietto M.G."/>
            <person name="Heikkinen L."/>
            <person name="Lakso M."/>
            <person name="Fracchia K.M."/>
            <person name="Antoshechkin I."/>
            <person name="Mortazavi A."/>
            <person name="Wong G."/>
            <person name="Sternberg P.W."/>
        </authorList>
    </citation>
    <scope>NUCLEOTIDE SEQUENCE [LARGE SCALE GENOMIC DNA]</scope>
    <source>
        <strain evidence="1">MT8872</strain>
    </source>
</reference>